<dbReference type="OrthoDB" id="6770063at2759"/>
<dbReference type="AlphaFoldDB" id="A0A8H6ZB82"/>
<dbReference type="InterPro" id="IPR035992">
    <property type="entry name" value="Ricin_B-like_lectins"/>
</dbReference>
<keyword evidence="4" id="KW-1185">Reference proteome</keyword>
<accession>A0A8H6ZB82</accession>
<dbReference type="CDD" id="cd00161">
    <property type="entry name" value="beta-trefoil_Ricin-like"/>
    <property type="match status" value="1"/>
</dbReference>
<sequence>MFLRNIASLLSVSVSISLYANAQQAGQAVQITTVLTPPILSPPGNCLSVASNADGAAVTIETCNEITAFNTWVLPEGEGQVGNIQIFGDKCLDVTNGDNVDGTKLQIWTCASGNTNQMWVPAGDQSTITWAGQNKCVDLTNGLVTDGNQIQIWDCDTLNENQKWIYNSDQNNSGPWAISLKKDPSLCVAGFSPVSGSPVVIEDCVPTSPFQTFNQPFPNGPLQLFGLCVAPISNVSDGAKLILTDCTNSTAQNWNQNAGNALVKNLALPNFCLDLTNGNTTAGNQLQLWDCSVLASTGAFENTNQEWNVNQVIISQE</sequence>
<dbReference type="PROSITE" id="PS50231">
    <property type="entry name" value="RICIN_B_LECTIN"/>
    <property type="match status" value="2"/>
</dbReference>
<feature type="domain" description="Ricin B lectin" evidence="2">
    <location>
        <begin position="36"/>
        <end position="167"/>
    </location>
</feature>
<name>A0A8H6ZB82_9AGAR</name>
<dbReference type="SMART" id="SM00458">
    <property type="entry name" value="RICIN"/>
    <property type="match status" value="2"/>
</dbReference>
<dbReference type="SUPFAM" id="SSF50370">
    <property type="entry name" value="Ricin B-like lectins"/>
    <property type="match status" value="2"/>
</dbReference>
<protein>
    <recommendedName>
        <fullName evidence="2">Ricin B lectin domain-containing protein</fullName>
    </recommendedName>
</protein>
<proteinExistence type="predicted"/>
<organism evidence="3 4">
    <name type="scientific">Mycena sanguinolenta</name>
    <dbReference type="NCBI Taxonomy" id="230812"/>
    <lineage>
        <taxon>Eukaryota</taxon>
        <taxon>Fungi</taxon>
        <taxon>Dikarya</taxon>
        <taxon>Basidiomycota</taxon>
        <taxon>Agaricomycotina</taxon>
        <taxon>Agaricomycetes</taxon>
        <taxon>Agaricomycetidae</taxon>
        <taxon>Agaricales</taxon>
        <taxon>Marasmiineae</taxon>
        <taxon>Mycenaceae</taxon>
        <taxon>Mycena</taxon>
    </lineage>
</organism>
<gene>
    <name evidence="3" type="ORF">MSAN_00285100</name>
</gene>
<reference evidence="3" key="1">
    <citation type="submission" date="2020-05" db="EMBL/GenBank/DDBJ databases">
        <title>Mycena genomes resolve the evolution of fungal bioluminescence.</title>
        <authorList>
            <person name="Tsai I.J."/>
        </authorList>
    </citation>
    <scope>NUCLEOTIDE SEQUENCE</scope>
    <source>
        <strain evidence="3">160909Yilan</strain>
    </source>
</reference>
<feature type="signal peptide" evidence="1">
    <location>
        <begin position="1"/>
        <end position="22"/>
    </location>
</feature>
<evidence type="ECO:0000259" key="2">
    <source>
        <dbReference type="SMART" id="SM00458"/>
    </source>
</evidence>
<evidence type="ECO:0000313" key="3">
    <source>
        <dbReference type="EMBL" id="KAF7374044.1"/>
    </source>
</evidence>
<comment type="caution">
    <text evidence="3">The sequence shown here is derived from an EMBL/GenBank/DDBJ whole genome shotgun (WGS) entry which is preliminary data.</text>
</comment>
<feature type="domain" description="Ricin B lectin" evidence="2">
    <location>
        <begin position="173"/>
        <end position="310"/>
    </location>
</feature>
<keyword evidence="1" id="KW-0732">Signal</keyword>
<dbReference type="InterPro" id="IPR000772">
    <property type="entry name" value="Ricin_B_lectin"/>
</dbReference>
<dbReference type="Gene3D" id="2.80.10.50">
    <property type="match status" value="3"/>
</dbReference>
<feature type="chain" id="PRO_5034016942" description="Ricin B lectin domain-containing protein" evidence="1">
    <location>
        <begin position="23"/>
        <end position="317"/>
    </location>
</feature>
<dbReference type="Pfam" id="PF00652">
    <property type="entry name" value="Ricin_B_lectin"/>
    <property type="match status" value="2"/>
</dbReference>
<evidence type="ECO:0000256" key="1">
    <source>
        <dbReference type="SAM" id="SignalP"/>
    </source>
</evidence>
<dbReference type="Proteomes" id="UP000623467">
    <property type="component" value="Unassembled WGS sequence"/>
</dbReference>
<dbReference type="EMBL" id="JACAZH010000002">
    <property type="protein sequence ID" value="KAF7374044.1"/>
    <property type="molecule type" value="Genomic_DNA"/>
</dbReference>
<evidence type="ECO:0000313" key="4">
    <source>
        <dbReference type="Proteomes" id="UP000623467"/>
    </source>
</evidence>